<protein>
    <submittedName>
        <fullName evidence="1">Uncharacterized protein</fullName>
    </submittedName>
</protein>
<feature type="non-terminal residue" evidence="1">
    <location>
        <position position="66"/>
    </location>
</feature>
<evidence type="ECO:0000313" key="1">
    <source>
        <dbReference type="EMBL" id="GMR58352.1"/>
    </source>
</evidence>
<evidence type="ECO:0000313" key="2">
    <source>
        <dbReference type="Proteomes" id="UP001328107"/>
    </source>
</evidence>
<reference evidence="2" key="1">
    <citation type="submission" date="2022-10" db="EMBL/GenBank/DDBJ databases">
        <title>Genome assembly of Pristionchus species.</title>
        <authorList>
            <person name="Yoshida K."/>
            <person name="Sommer R.J."/>
        </authorList>
    </citation>
    <scope>NUCLEOTIDE SEQUENCE [LARGE SCALE GENOMIC DNA]</scope>
    <source>
        <strain evidence="2">RS5460</strain>
    </source>
</reference>
<dbReference type="EMBL" id="BTRK01000006">
    <property type="protein sequence ID" value="GMR58352.1"/>
    <property type="molecule type" value="Genomic_DNA"/>
</dbReference>
<keyword evidence="2" id="KW-1185">Reference proteome</keyword>
<dbReference type="AlphaFoldDB" id="A0AAN5D975"/>
<organism evidence="1 2">
    <name type="scientific">Pristionchus mayeri</name>
    <dbReference type="NCBI Taxonomy" id="1317129"/>
    <lineage>
        <taxon>Eukaryota</taxon>
        <taxon>Metazoa</taxon>
        <taxon>Ecdysozoa</taxon>
        <taxon>Nematoda</taxon>
        <taxon>Chromadorea</taxon>
        <taxon>Rhabditida</taxon>
        <taxon>Rhabditina</taxon>
        <taxon>Diplogasteromorpha</taxon>
        <taxon>Diplogasteroidea</taxon>
        <taxon>Neodiplogasteridae</taxon>
        <taxon>Pristionchus</taxon>
    </lineage>
</organism>
<name>A0AAN5D975_9BILA</name>
<gene>
    <name evidence="1" type="ORF">PMAYCL1PPCAC_28547</name>
</gene>
<proteinExistence type="predicted"/>
<dbReference type="Proteomes" id="UP001328107">
    <property type="component" value="Unassembled WGS sequence"/>
</dbReference>
<comment type="caution">
    <text evidence="1">The sequence shown here is derived from an EMBL/GenBank/DDBJ whole genome shotgun (WGS) entry which is preliminary data.</text>
</comment>
<sequence>AQPVSFAVVEYVYAEEDLLELSDKQAVSQSDQLDIKKRLLSGDKAKSISADFENVSTQQIHNIAKN</sequence>
<accession>A0AAN5D975</accession>
<feature type="non-terminal residue" evidence="1">
    <location>
        <position position="1"/>
    </location>
</feature>